<accession>A0A0R6BA68</accession>
<keyword evidence="1" id="KW-1133">Transmembrane helix</keyword>
<feature type="transmembrane region" description="Helical" evidence="1">
    <location>
        <begin position="61"/>
        <end position="81"/>
    </location>
</feature>
<sequence>MELALFFYFAEVSSNLAFILLAMGIIGAIIWGITTINAFMNADYAWNTKQAKAATHERFKASKGVPIACVIAIVVSCLLPSKDTMYTMAATYGVQSVAENSNVQRLAGKSLQVLESKLDEYLKEDKK</sequence>
<dbReference type="KEGG" id="vg:26040399"/>
<dbReference type="Proteomes" id="UP000202282">
    <property type="component" value="Segment"/>
</dbReference>
<protein>
    <submittedName>
        <fullName evidence="2">Uncharacterized protein</fullName>
    </submittedName>
</protein>
<reference evidence="2 3" key="1">
    <citation type="journal article" date="2015" name="Genome Announc.">
        <title>Complete Genome Sequence of Citrobacter Phage CVT22 Isolated from the Gut of the Formosan Subterranean Termite, Coptotermes formosanus Shiraki.</title>
        <authorList>
            <person name="Tikhe C.V."/>
            <person name="Martin T.M."/>
            <person name="Gissendanner C.R."/>
            <person name="Husseneder C."/>
        </authorList>
    </citation>
    <scope>NUCLEOTIDE SEQUENCE [LARGE SCALE GENOMIC DNA]</scope>
</reference>
<dbReference type="EMBL" id="KP774835">
    <property type="protein sequence ID" value="AJT60776.1"/>
    <property type="molecule type" value="Genomic_DNA"/>
</dbReference>
<keyword evidence="1" id="KW-0472">Membrane</keyword>
<feature type="transmembrane region" description="Helical" evidence="1">
    <location>
        <begin position="16"/>
        <end position="40"/>
    </location>
</feature>
<dbReference type="RefSeq" id="YP_009168455.1">
    <property type="nucleotide sequence ID" value="NC_027988.2"/>
</dbReference>
<evidence type="ECO:0000313" key="3">
    <source>
        <dbReference type="Proteomes" id="UP000202282"/>
    </source>
</evidence>
<keyword evidence="1" id="KW-0812">Transmembrane</keyword>
<proteinExistence type="predicted"/>
<keyword evidence="3" id="KW-1185">Reference proteome</keyword>
<evidence type="ECO:0000256" key="1">
    <source>
        <dbReference type="SAM" id="Phobius"/>
    </source>
</evidence>
<evidence type="ECO:0000313" key="2">
    <source>
        <dbReference type="EMBL" id="AJT60776.1"/>
    </source>
</evidence>
<dbReference type="GeneID" id="26040399"/>
<organism evidence="2 3">
    <name type="scientific">Citrobacter phage CVT22</name>
    <dbReference type="NCBI Taxonomy" id="1622234"/>
    <lineage>
        <taxon>Viruses</taxon>
        <taxon>Duplodnaviria</taxon>
        <taxon>Heunggongvirae</taxon>
        <taxon>Uroviricota</taxon>
        <taxon>Caudoviricetes</taxon>
        <taxon>Zobellviridae</taxon>
        <taxon>Citrovirus</taxon>
        <taxon>Citrovirus coptotermitis</taxon>
    </lineage>
</organism>
<name>A0A0R6BA68_9CAUD</name>